<sequence>MNTLRAIVNISECKNFDIDETKEYVSNVVSSQGKPLEKFVRASFCGIPGTEGNNKSSGEVFCYEGAVNNPPDAMLKEEGDAIEVKKVEGISGIQLNSSLPKQRLYADDKTITKKAVECEEWKSRDMLYVIGHVTKNTIHSLFFFYGNCIFKRNEYYKDIFESVKNSLKEIEKIRQSGNEYGTIKDADGLGINTDMRLRPLNSFDHPLKVFSEIVQPDKNAGFSLFAIMRSSKFKSFPTESQKLALNSGLEHKNEHIRDPDNAGKKIAVEIFSFTFS</sequence>
<dbReference type="InterPro" id="IPR019046">
    <property type="entry name" value="Restrct_endonuc_II_NgoPII"/>
</dbReference>
<dbReference type="Pfam" id="PF09521">
    <property type="entry name" value="RE_NgoPII"/>
    <property type="match status" value="1"/>
</dbReference>
<organism evidence="1 2">
    <name type="scientific">Marine Group I thaumarchaeote</name>
    <dbReference type="NCBI Taxonomy" id="2511932"/>
    <lineage>
        <taxon>Archaea</taxon>
        <taxon>Nitrososphaerota</taxon>
        <taxon>Marine Group I</taxon>
    </lineage>
</organism>
<dbReference type="EMBL" id="JACAST010000027">
    <property type="protein sequence ID" value="NWK02378.1"/>
    <property type="molecule type" value="Genomic_DNA"/>
</dbReference>
<dbReference type="AlphaFoldDB" id="A0A7K4NM47"/>
<comment type="caution">
    <text evidence="1">The sequence shown here is derived from an EMBL/GenBank/DDBJ whole genome shotgun (WGS) entry which is preliminary data.</text>
</comment>
<gene>
    <name evidence="1" type="ORF">HX804_03625</name>
</gene>
<name>A0A7K4NM47_9ARCH</name>
<protein>
    <submittedName>
        <fullName evidence="1">NgoPII family restriction endonuclease</fullName>
    </submittedName>
</protein>
<evidence type="ECO:0000313" key="2">
    <source>
        <dbReference type="Proteomes" id="UP000529843"/>
    </source>
</evidence>
<accession>A0A7K4NM47</accession>
<keyword evidence="1" id="KW-0378">Hydrolase</keyword>
<proteinExistence type="predicted"/>
<dbReference type="GO" id="GO:0009307">
    <property type="term" value="P:DNA restriction-modification system"/>
    <property type="evidence" value="ECO:0007669"/>
    <property type="project" value="InterPro"/>
</dbReference>
<dbReference type="GO" id="GO:0003677">
    <property type="term" value="F:DNA binding"/>
    <property type="evidence" value="ECO:0007669"/>
    <property type="project" value="InterPro"/>
</dbReference>
<reference evidence="1 2" key="1">
    <citation type="journal article" date="2019" name="Environ. Microbiol.">
        <title>Genomics insights into ecotype formation of ammonia-oxidizing archaea in the deep ocean.</title>
        <authorList>
            <person name="Wang Y."/>
            <person name="Huang J.M."/>
            <person name="Cui G.J."/>
            <person name="Nunoura T."/>
            <person name="Takaki Y."/>
            <person name="Li W.L."/>
            <person name="Li J."/>
            <person name="Gao Z.M."/>
            <person name="Takai K."/>
            <person name="Zhang A.Q."/>
            <person name="Stepanauskas R."/>
        </authorList>
    </citation>
    <scope>NUCLEOTIDE SEQUENCE [LARGE SCALE GENOMIC DNA]</scope>
    <source>
        <strain evidence="1 2">N8</strain>
    </source>
</reference>
<evidence type="ECO:0000313" key="1">
    <source>
        <dbReference type="EMBL" id="NWK02378.1"/>
    </source>
</evidence>
<dbReference type="GO" id="GO:0009036">
    <property type="term" value="F:type II site-specific deoxyribonuclease activity"/>
    <property type="evidence" value="ECO:0007669"/>
    <property type="project" value="InterPro"/>
</dbReference>
<keyword evidence="1" id="KW-0255">Endonuclease</keyword>
<keyword evidence="1" id="KW-0540">Nuclease</keyword>
<dbReference type="Proteomes" id="UP000529843">
    <property type="component" value="Unassembled WGS sequence"/>
</dbReference>